<dbReference type="GO" id="GO:0005509">
    <property type="term" value="F:calcium ion binding"/>
    <property type="evidence" value="ECO:0007669"/>
    <property type="project" value="InterPro"/>
</dbReference>
<dbReference type="InterPro" id="IPR009030">
    <property type="entry name" value="Growth_fac_rcpt_cys_sf"/>
</dbReference>
<dbReference type="PANTHER" id="PTHR22722:SF5">
    <property type="entry name" value="LOW-DENSITY LIPOPROTEIN RECEPTOR-RELATED PROTEIN 1B"/>
    <property type="match status" value="1"/>
</dbReference>
<keyword evidence="11" id="KW-0675">Receptor</keyword>
<evidence type="ECO:0000256" key="13">
    <source>
        <dbReference type="PROSITE-ProRule" id="PRU00076"/>
    </source>
</evidence>
<feature type="transmembrane region" description="Helical" evidence="16">
    <location>
        <begin position="774"/>
        <end position="792"/>
    </location>
</feature>
<proteinExistence type="predicted"/>
<dbReference type="PROSITE" id="PS00010">
    <property type="entry name" value="ASX_HYDROXYL"/>
    <property type="match status" value="1"/>
</dbReference>
<accession>A0A915C322</accession>
<dbReference type="SMART" id="SM00179">
    <property type="entry name" value="EGF_CA"/>
    <property type="match status" value="2"/>
</dbReference>
<sequence>VIGCIVGGVSFLKRSIMLAFDVMTMSLAVLMLILSSSENMELGLGLCHNQNEFDCGYEEDGVRKCIPVEWKCDNLVDCRLNAVDELGCRYVHQCRQGTFACRDGECIDAAFKCNGFDDCGDGSDERGCEEQSRHEAKCPEGQFRCRKGPCITVHAKCDKVKDCPEGDDEEGCTPTATNGSCAEHEFMCDSSCIPSTWKCDGIVDCRDGNDELKELCGLELEEEDELLSLPSREEYLHLSLKNSFCNASQYLCEPGKCIPREKLCDGRKDCPKGNDEDGRCGECAIYGCSHMCTDTPDGPLCSCRKGEALAVDGRICVDVNECETAAGRVCSHKCINDEGMFKCECLEGYYLGSDTHSCHAKPDPYSAIFFSLGSEVRHMPPYSVSSTIGYGTYQHNDRVGTVVRSIAFAPSFNHLLMATSNADHIGHIHSASGGLQKCIVDGVKGIANIAVDWVTNNVYYTAQHPSSLTGVGVCGFDGRFCRLLVRGIVNDEYYRRQVYRGLVVNPLYAVMYWIDVPGSFDSSKIMSAFMDGTNIRMLVSTKLEHPQGLAMDYIKQTLYFADVELRLIEKVNVNSRERTIVTSQGVHHPYELAFFDDYVYWTDWSTEAVVVTNVNDQEMPYVVHSVEQMPYGLAVNHSSFWNRSTSNPCEELSCGHVCVLTVGVKGNVVGRCLCPNLYKENRQRGCIPLNASELEHLGNARNVPSLCTTMMVEYCEAGKGCLNGGTCVKEINNHGHVEAITCRCPGGLYGMYCELGSAESTEWLRDVGSVRRSTFLTLFFLLVICAAVYLASEKCTFIRNATDALLAGRVVKLFNPLADDSERIVRPKSVVYEAESFSNPSYDATDKESIPLSSGGAPTYNTLPEVIVPPECSDESPRFAIDPS</sequence>
<feature type="disulfide bond" evidence="14">
    <location>
        <begin position="138"/>
        <end position="150"/>
    </location>
</feature>
<feature type="transmembrane region" description="Helical" evidence="16">
    <location>
        <begin position="16"/>
        <end position="34"/>
    </location>
</feature>
<dbReference type="Pfam" id="PF00058">
    <property type="entry name" value="Ldl_recept_b"/>
    <property type="match status" value="1"/>
</dbReference>
<name>A0A915C322_PARUN</name>
<evidence type="ECO:0000256" key="11">
    <source>
        <dbReference type="ARBA" id="ARBA00023170"/>
    </source>
</evidence>
<dbReference type="GO" id="GO:0012505">
    <property type="term" value="C:endomembrane system"/>
    <property type="evidence" value="ECO:0007669"/>
    <property type="project" value="UniProtKB-SubCell"/>
</dbReference>
<evidence type="ECO:0000256" key="8">
    <source>
        <dbReference type="ARBA" id="ARBA00022989"/>
    </source>
</evidence>
<evidence type="ECO:0000256" key="4">
    <source>
        <dbReference type="ARBA" id="ARBA00022692"/>
    </source>
</evidence>
<comment type="caution">
    <text evidence="13">Lacks conserved residue(s) required for the propagation of feature annotation.</text>
</comment>
<dbReference type="WBParaSite" id="PgR083X_g033_t02">
    <property type="protein sequence ID" value="PgR083X_g033_t02"/>
    <property type="gene ID" value="PgR083X_g033"/>
</dbReference>
<dbReference type="SUPFAM" id="SSF57424">
    <property type="entry name" value="LDL receptor-like module"/>
    <property type="match status" value="3"/>
</dbReference>
<feature type="domain" description="EGF-like" evidence="17">
    <location>
        <begin position="711"/>
        <end position="754"/>
    </location>
</feature>
<evidence type="ECO:0000256" key="6">
    <source>
        <dbReference type="ARBA" id="ARBA00022737"/>
    </source>
</evidence>
<feature type="disulfide bond" evidence="14">
    <location>
        <begin position="252"/>
        <end position="270"/>
    </location>
</feature>
<dbReference type="PRINTS" id="PR00261">
    <property type="entry name" value="LDLRECEPTOR"/>
</dbReference>
<dbReference type="PROSITE" id="PS01187">
    <property type="entry name" value="EGF_CA"/>
    <property type="match status" value="1"/>
</dbReference>
<evidence type="ECO:0000256" key="14">
    <source>
        <dbReference type="PROSITE-ProRule" id="PRU00124"/>
    </source>
</evidence>
<keyword evidence="9 16" id="KW-0472">Membrane</keyword>
<dbReference type="InterPro" id="IPR018097">
    <property type="entry name" value="EGF_Ca-bd_CS"/>
</dbReference>
<dbReference type="InterPro" id="IPR000033">
    <property type="entry name" value="LDLR_classB_rpt"/>
</dbReference>
<feature type="repeat" description="LDL-receptor class B" evidence="15">
    <location>
        <begin position="509"/>
        <end position="555"/>
    </location>
</feature>
<dbReference type="Gene3D" id="2.10.25.10">
    <property type="entry name" value="Laminin"/>
    <property type="match status" value="3"/>
</dbReference>
<dbReference type="Gene3D" id="2.120.10.30">
    <property type="entry name" value="TolB, C-terminal domain"/>
    <property type="match status" value="1"/>
</dbReference>
<dbReference type="PROSITE" id="PS01209">
    <property type="entry name" value="LDLRA_1"/>
    <property type="match status" value="2"/>
</dbReference>
<evidence type="ECO:0000256" key="12">
    <source>
        <dbReference type="ARBA" id="ARBA00023180"/>
    </source>
</evidence>
<dbReference type="InterPro" id="IPR002172">
    <property type="entry name" value="LDrepeatLR_classA_rpt"/>
</dbReference>
<keyword evidence="6" id="KW-0677">Repeat</keyword>
<dbReference type="GO" id="GO:0006898">
    <property type="term" value="P:receptor-mediated endocytosis"/>
    <property type="evidence" value="ECO:0007669"/>
    <property type="project" value="TreeGrafter"/>
</dbReference>
<feature type="disulfide bond" evidence="14">
    <location>
        <begin position="157"/>
        <end position="172"/>
    </location>
</feature>
<evidence type="ECO:0000313" key="19">
    <source>
        <dbReference type="WBParaSite" id="PgR083X_g033_t02"/>
    </source>
</evidence>
<dbReference type="AlphaFoldDB" id="A0A915C322"/>
<dbReference type="PANTHER" id="PTHR22722">
    <property type="entry name" value="LOW-DENSITY LIPOPROTEIN RECEPTOR-RELATED PROTEIN 2-RELATED"/>
    <property type="match status" value="1"/>
</dbReference>
<dbReference type="Pfam" id="PF00057">
    <property type="entry name" value="Ldl_recept_a"/>
    <property type="match status" value="4"/>
</dbReference>
<dbReference type="SMART" id="SM00181">
    <property type="entry name" value="EGF"/>
    <property type="match status" value="4"/>
</dbReference>
<feature type="disulfide bond" evidence="14">
    <location>
        <begin position="101"/>
        <end position="119"/>
    </location>
</feature>
<comment type="subcellular location">
    <subcellularLocation>
        <location evidence="1">Membrane</location>
        <topology evidence="1">Single-pass type I membrane protein</topology>
    </subcellularLocation>
</comment>
<evidence type="ECO:0000256" key="15">
    <source>
        <dbReference type="PROSITE-ProRule" id="PRU00461"/>
    </source>
</evidence>
<dbReference type="InterPro" id="IPR000742">
    <property type="entry name" value="EGF"/>
</dbReference>
<keyword evidence="3" id="KW-0254">Endocytosis</keyword>
<evidence type="ECO:0000256" key="9">
    <source>
        <dbReference type="ARBA" id="ARBA00023136"/>
    </source>
</evidence>
<dbReference type="InterPro" id="IPR000152">
    <property type="entry name" value="EGF-type_Asp/Asn_hydroxyl_site"/>
</dbReference>
<organism evidence="18 19">
    <name type="scientific">Parascaris univalens</name>
    <name type="common">Nematode worm</name>
    <dbReference type="NCBI Taxonomy" id="6257"/>
    <lineage>
        <taxon>Eukaryota</taxon>
        <taxon>Metazoa</taxon>
        <taxon>Ecdysozoa</taxon>
        <taxon>Nematoda</taxon>
        <taxon>Chromadorea</taxon>
        <taxon>Rhabditida</taxon>
        <taxon>Spirurina</taxon>
        <taxon>Ascaridomorpha</taxon>
        <taxon>Ascaridoidea</taxon>
        <taxon>Ascarididae</taxon>
        <taxon>Parascaris</taxon>
    </lineage>
</organism>
<evidence type="ECO:0000256" key="7">
    <source>
        <dbReference type="ARBA" id="ARBA00022837"/>
    </source>
</evidence>
<keyword evidence="4 16" id="KW-0812">Transmembrane</keyword>
<evidence type="ECO:0000256" key="5">
    <source>
        <dbReference type="ARBA" id="ARBA00022729"/>
    </source>
</evidence>
<keyword evidence="5" id="KW-0732">Signal</keyword>
<dbReference type="GO" id="GO:0042562">
    <property type="term" value="F:hormone binding"/>
    <property type="evidence" value="ECO:0007669"/>
    <property type="project" value="TreeGrafter"/>
</dbReference>
<dbReference type="PROSITE" id="PS01186">
    <property type="entry name" value="EGF_2"/>
    <property type="match status" value="1"/>
</dbReference>
<keyword evidence="10 13" id="KW-1015">Disulfide bond</keyword>
<evidence type="ECO:0000256" key="1">
    <source>
        <dbReference type="ARBA" id="ARBA00004479"/>
    </source>
</evidence>
<feature type="repeat" description="LDL-receptor class B" evidence="15">
    <location>
        <begin position="597"/>
        <end position="639"/>
    </location>
</feature>
<evidence type="ECO:0000256" key="10">
    <source>
        <dbReference type="ARBA" id="ARBA00023157"/>
    </source>
</evidence>
<dbReference type="InterPro" id="IPR036055">
    <property type="entry name" value="LDL_receptor-like_sf"/>
</dbReference>
<keyword evidence="2 13" id="KW-0245">EGF-like domain</keyword>
<feature type="disulfide bond" evidence="14">
    <location>
        <begin position="113"/>
        <end position="128"/>
    </location>
</feature>
<dbReference type="FunFam" id="2.10.25.10:FF:000009">
    <property type="entry name" value="Low-density lipoprotein receptor isoform 1"/>
    <property type="match status" value="1"/>
</dbReference>
<dbReference type="PROSITE" id="PS00022">
    <property type="entry name" value="EGF_1"/>
    <property type="match status" value="1"/>
</dbReference>
<evidence type="ECO:0000256" key="2">
    <source>
        <dbReference type="ARBA" id="ARBA00022536"/>
    </source>
</evidence>
<dbReference type="SUPFAM" id="SSF57196">
    <property type="entry name" value="EGF/Laminin"/>
    <property type="match status" value="1"/>
</dbReference>
<dbReference type="Gene3D" id="4.10.400.10">
    <property type="entry name" value="Low-density Lipoprotein Receptor"/>
    <property type="match status" value="5"/>
</dbReference>
<dbReference type="InterPro" id="IPR011042">
    <property type="entry name" value="6-blade_b-propeller_TolB-like"/>
</dbReference>
<keyword evidence="12" id="KW-0325">Glycoprotein</keyword>
<dbReference type="SUPFAM" id="SSF63825">
    <property type="entry name" value="YWTD domain"/>
    <property type="match status" value="1"/>
</dbReference>
<dbReference type="Proteomes" id="UP000887569">
    <property type="component" value="Unplaced"/>
</dbReference>
<dbReference type="PROSITE" id="PS50026">
    <property type="entry name" value="EGF_3"/>
    <property type="match status" value="1"/>
</dbReference>
<feature type="disulfide bond" evidence="14">
    <location>
        <begin position="145"/>
        <end position="163"/>
    </location>
</feature>
<dbReference type="SMART" id="SM00135">
    <property type="entry name" value="LY"/>
    <property type="match status" value="4"/>
</dbReference>
<dbReference type="PROSITE" id="PS50068">
    <property type="entry name" value="LDLRA_2"/>
    <property type="match status" value="5"/>
</dbReference>
<keyword evidence="18" id="KW-1185">Reference proteome</keyword>
<feature type="disulfide bond" evidence="14">
    <location>
        <begin position="94"/>
        <end position="106"/>
    </location>
</feature>
<feature type="disulfide bond" evidence="13">
    <location>
        <begin position="744"/>
        <end position="753"/>
    </location>
</feature>
<evidence type="ECO:0000256" key="16">
    <source>
        <dbReference type="SAM" id="Phobius"/>
    </source>
</evidence>
<protein>
    <submittedName>
        <fullName evidence="19">EGF-like domain-containing protein</fullName>
    </submittedName>
</protein>
<evidence type="ECO:0000256" key="3">
    <source>
        <dbReference type="ARBA" id="ARBA00022583"/>
    </source>
</evidence>
<dbReference type="SUPFAM" id="SSF57184">
    <property type="entry name" value="Growth factor receptor domain"/>
    <property type="match status" value="1"/>
</dbReference>
<evidence type="ECO:0000259" key="17">
    <source>
        <dbReference type="PROSITE" id="PS50026"/>
    </source>
</evidence>
<feature type="disulfide bond" evidence="14">
    <location>
        <begin position="245"/>
        <end position="257"/>
    </location>
</feature>
<dbReference type="Pfam" id="PF07645">
    <property type="entry name" value="EGF_CA"/>
    <property type="match status" value="1"/>
</dbReference>
<dbReference type="InterPro" id="IPR051221">
    <property type="entry name" value="LDLR-related"/>
</dbReference>
<dbReference type="InterPro" id="IPR001881">
    <property type="entry name" value="EGF-like_Ca-bd_dom"/>
</dbReference>
<dbReference type="InterPro" id="IPR049883">
    <property type="entry name" value="NOTCH1_EGF-like"/>
</dbReference>
<dbReference type="GO" id="GO:0016324">
    <property type="term" value="C:apical plasma membrane"/>
    <property type="evidence" value="ECO:0007669"/>
    <property type="project" value="TreeGrafter"/>
</dbReference>
<dbReference type="PROSITE" id="PS51120">
    <property type="entry name" value="LDLRB"/>
    <property type="match status" value="2"/>
</dbReference>
<evidence type="ECO:0000313" key="18">
    <source>
        <dbReference type="Proteomes" id="UP000887569"/>
    </source>
</evidence>
<dbReference type="SMART" id="SM00192">
    <property type="entry name" value="LDLa"/>
    <property type="match status" value="5"/>
</dbReference>
<dbReference type="CDD" id="cd00112">
    <property type="entry name" value="LDLa"/>
    <property type="match status" value="5"/>
</dbReference>
<keyword evidence="7" id="KW-0106">Calcium</keyword>
<dbReference type="InterPro" id="IPR023415">
    <property type="entry name" value="LDLR_class-A_CS"/>
</dbReference>
<keyword evidence="8 16" id="KW-1133">Transmembrane helix</keyword>
<reference evidence="19" key="1">
    <citation type="submission" date="2022-11" db="UniProtKB">
        <authorList>
            <consortium name="WormBaseParasite"/>
        </authorList>
    </citation>
    <scope>IDENTIFICATION</scope>
</reference>
<dbReference type="GO" id="GO:0043235">
    <property type="term" value="C:receptor complex"/>
    <property type="evidence" value="ECO:0007669"/>
    <property type="project" value="TreeGrafter"/>
</dbReference>
<dbReference type="FunFam" id="2.120.10.30:FF:000241">
    <property type="entry name" value="Low-density lipoprotein receptor-related protein 6"/>
    <property type="match status" value="1"/>
</dbReference>